<dbReference type="InterPro" id="IPR011009">
    <property type="entry name" value="Kinase-like_dom_sf"/>
</dbReference>
<evidence type="ECO:0000313" key="3">
    <source>
        <dbReference type="RefSeq" id="XP_032800622.1"/>
    </source>
</evidence>
<organism evidence="2 3">
    <name type="scientific">Petromyzon marinus</name>
    <name type="common">Sea lamprey</name>
    <dbReference type="NCBI Taxonomy" id="7757"/>
    <lineage>
        <taxon>Eukaryota</taxon>
        <taxon>Metazoa</taxon>
        <taxon>Chordata</taxon>
        <taxon>Craniata</taxon>
        <taxon>Vertebrata</taxon>
        <taxon>Cyclostomata</taxon>
        <taxon>Hyperoartia</taxon>
        <taxon>Petromyzontiformes</taxon>
        <taxon>Petromyzontidae</taxon>
        <taxon>Petromyzon</taxon>
    </lineage>
</organism>
<evidence type="ECO:0000313" key="2">
    <source>
        <dbReference type="Proteomes" id="UP001318040"/>
    </source>
</evidence>
<dbReference type="SUPFAM" id="SSF56112">
    <property type="entry name" value="Protein kinase-like (PK-like)"/>
    <property type="match status" value="1"/>
</dbReference>
<accession>A0AAJ7SJR8</accession>
<feature type="compositionally biased region" description="Acidic residues" evidence="1">
    <location>
        <begin position="128"/>
        <end position="139"/>
    </location>
</feature>
<dbReference type="AlphaFoldDB" id="A0AAJ7SJR8"/>
<feature type="compositionally biased region" description="Basic and acidic residues" evidence="1">
    <location>
        <begin position="96"/>
        <end position="106"/>
    </location>
</feature>
<reference evidence="3" key="1">
    <citation type="submission" date="2025-08" db="UniProtKB">
        <authorList>
            <consortium name="RefSeq"/>
        </authorList>
    </citation>
    <scope>IDENTIFICATION</scope>
    <source>
        <tissue evidence="3">Sperm</tissue>
    </source>
</reference>
<name>A0AAJ7SJR8_PETMA</name>
<dbReference type="KEGG" id="pmrn:116937585"/>
<dbReference type="Proteomes" id="UP001318040">
    <property type="component" value="Unplaced"/>
</dbReference>
<feature type="region of interest" description="Disordered" evidence="1">
    <location>
        <begin position="96"/>
        <end position="175"/>
    </location>
</feature>
<evidence type="ECO:0000256" key="1">
    <source>
        <dbReference type="SAM" id="MobiDB-lite"/>
    </source>
</evidence>
<protein>
    <submittedName>
        <fullName evidence="3">Dual specificity tyrosine-phosphorylation-regulated kinase 4-like</fullName>
    </submittedName>
</protein>
<feature type="compositionally biased region" description="Acidic residues" evidence="1">
    <location>
        <begin position="146"/>
        <end position="175"/>
    </location>
</feature>
<gene>
    <name evidence="3" type="primary">LOC116937585</name>
</gene>
<dbReference type="RefSeq" id="XP_032800622.1">
    <property type="nucleotide sequence ID" value="XM_032944731.1"/>
</dbReference>
<proteinExistence type="predicted"/>
<sequence>MAPAGGWKKPYSLPGSFPLRSVLKSQDTEFVDFISLCLQWDPNLRMTPTQALAHSWLQNMAEVDDQGTATATTSTNITTATTTDVSSVQGLIVLRSREEGSGEYDAKSGAAEPRVKPVQPTSSLAQASEEETEVVVENEGEQKTEVEEEENTEEQDEETDEETDEQTDEETEDTE</sequence>
<keyword evidence="2" id="KW-1185">Reference proteome</keyword>
<dbReference type="Gene3D" id="1.10.510.10">
    <property type="entry name" value="Transferase(Phosphotransferase) domain 1"/>
    <property type="match status" value="1"/>
</dbReference>